<dbReference type="Proteomes" id="UP000222831">
    <property type="component" value="Segment"/>
</dbReference>
<dbReference type="RefSeq" id="YP_009598907.1">
    <property type="nucleotide sequence ID" value="NC_041911.1"/>
</dbReference>
<name>A0A1L7N135_9CAUD</name>
<dbReference type="EMBL" id="AP017924">
    <property type="protein sequence ID" value="BAW19188.1"/>
    <property type="molecule type" value="Genomic_DNA"/>
</dbReference>
<keyword evidence="2" id="KW-1185">Reference proteome</keyword>
<dbReference type="KEGG" id="vg:40074609"/>
<proteinExistence type="predicted"/>
<reference evidence="1 2" key="1">
    <citation type="submission" date="2016-12" db="EMBL/GenBank/DDBJ databases">
        <title>Characterization of two jumbo phages RP12 and RP31 infecting the phytopathogen Ralstonia solanacearum.</title>
        <authorList>
            <person name="Kawasaki T."/>
            <person name="Yoshikawa G."/>
            <person name="Ogata H."/>
            <person name="Yamada T."/>
        </authorList>
    </citation>
    <scope>NUCLEOTIDE SEQUENCE [LARGE SCALE GENOMIC DNA]</scope>
    <source>
        <strain evidence="1 2">RP12</strain>
    </source>
</reference>
<organism evidence="1 2">
    <name type="scientific">Ralstonia phage RP12</name>
    <dbReference type="NCBI Taxonomy" id="1923889"/>
    <lineage>
        <taxon>Viruses</taxon>
        <taxon>Duplodnaviria</taxon>
        <taxon>Heunggongvirae</taxon>
        <taxon>Uroviricota</taxon>
        <taxon>Caudoviricetes</taxon>
        <taxon>Chimalliviridae</taxon>
        <taxon>Ripduovirus</taxon>
        <taxon>Ripduovirus RP12</taxon>
    </lineage>
</organism>
<evidence type="ECO:0000313" key="1">
    <source>
        <dbReference type="EMBL" id="BAW19188.1"/>
    </source>
</evidence>
<dbReference type="Pfam" id="PF25620">
    <property type="entry name" value="PhiKZ_MCP"/>
    <property type="match status" value="1"/>
</dbReference>
<dbReference type="GeneID" id="40074609"/>
<protein>
    <submittedName>
        <fullName evidence="1">Uncharacterized protein</fullName>
    </submittedName>
</protein>
<evidence type="ECO:0000313" key="2">
    <source>
        <dbReference type="Proteomes" id="UP000222831"/>
    </source>
</evidence>
<sequence length="229" mass="25781">MQHHYHTTPLIPWIEGNNKKFFMHVNGEPYSTAQSVKFYREPEEVTGDIGVLTLGAQISLLEVSERKDLLEQGVIDQTDSIAPDVYLSALYLTRPGHPVLRAVPRVASADKVAFQKPERTKGHQRGRPAAGAERRIDEGILLIRGTVPFALVLETEEGPQELEFEVDLSGSMHLETGTIFLNDNKEPGKELRITRQSVWCIRNQPLLGHKPAGYDILAGRINYNRRMYA</sequence>
<accession>A0A1L7N135</accession>
<dbReference type="InterPro" id="IPR057920">
    <property type="entry name" value="PhiKZ_MCP"/>
</dbReference>